<dbReference type="OrthoDB" id="49113at2759"/>
<organism evidence="1 2">
    <name type="scientific">Dimorphilus gyrociliatus</name>
    <dbReference type="NCBI Taxonomy" id="2664684"/>
    <lineage>
        <taxon>Eukaryota</taxon>
        <taxon>Metazoa</taxon>
        <taxon>Spiralia</taxon>
        <taxon>Lophotrochozoa</taxon>
        <taxon>Annelida</taxon>
        <taxon>Polychaeta</taxon>
        <taxon>Polychaeta incertae sedis</taxon>
        <taxon>Dinophilidae</taxon>
        <taxon>Dimorphilus</taxon>
    </lineage>
</organism>
<keyword evidence="2" id="KW-1185">Reference proteome</keyword>
<dbReference type="AlphaFoldDB" id="A0A7I8VJS9"/>
<dbReference type="Proteomes" id="UP000549394">
    <property type="component" value="Unassembled WGS sequence"/>
</dbReference>
<gene>
    <name evidence="1" type="ORF">DGYR_LOCUS4654</name>
</gene>
<protein>
    <submittedName>
        <fullName evidence="1">DgyrCDS4902</fullName>
    </submittedName>
</protein>
<comment type="caution">
    <text evidence="1">The sequence shown here is derived from an EMBL/GenBank/DDBJ whole genome shotgun (WGS) entry which is preliminary data.</text>
</comment>
<evidence type="ECO:0000313" key="1">
    <source>
        <dbReference type="EMBL" id="CAD5115971.1"/>
    </source>
</evidence>
<name>A0A7I8VJS9_9ANNE</name>
<dbReference type="EMBL" id="CAJFCJ010000006">
    <property type="protein sequence ID" value="CAD5115971.1"/>
    <property type="molecule type" value="Genomic_DNA"/>
</dbReference>
<accession>A0A7I8VJS9</accession>
<proteinExistence type="predicted"/>
<reference evidence="1 2" key="1">
    <citation type="submission" date="2020-08" db="EMBL/GenBank/DDBJ databases">
        <authorList>
            <person name="Hejnol A."/>
        </authorList>
    </citation>
    <scope>NUCLEOTIDE SEQUENCE [LARGE SCALE GENOMIC DNA]</scope>
</reference>
<evidence type="ECO:0000313" key="2">
    <source>
        <dbReference type="Proteomes" id="UP000549394"/>
    </source>
</evidence>
<sequence length="249" mass="28686">MASNVCCDGTFFQGDPLDGNVCVLKDLAKEYVKEELKLDDNYMNEQFNICYCRVCHKERGDRESYSRGKPPMTYAIPVGWCRFGLKLYTPLEDSFECYYRAYHGTQPNRVGDVLRTGQLCMPGDVLYTGKELKELFGHYGENYGPKGFDYKRVFVSPSIVYSGYYASPHNWKHYKVQTSFQVLVKPDTFQKMPETIGATAAIDKLFSNNELEWATNIHHAVVLYGLLIKISTHGTYQKEIDQRKKILTR</sequence>